<keyword evidence="3" id="KW-0813">Transport</keyword>
<feature type="domain" description="PTS EIIB type-2" evidence="9">
    <location>
        <begin position="1"/>
        <end position="98"/>
    </location>
</feature>
<dbReference type="STRING" id="1195763.ABT56_11270"/>
<evidence type="ECO:0000256" key="3">
    <source>
        <dbReference type="ARBA" id="ARBA00022448"/>
    </source>
</evidence>
<keyword evidence="6" id="KW-0808">Transferase</keyword>
<dbReference type="InterPro" id="IPR003501">
    <property type="entry name" value="PTS_EIIB_2/3"/>
</dbReference>
<dbReference type="InterPro" id="IPR050864">
    <property type="entry name" value="Bacterial_PTS_Sugar_Transport"/>
</dbReference>
<evidence type="ECO:0000256" key="6">
    <source>
        <dbReference type="ARBA" id="ARBA00022679"/>
    </source>
</evidence>
<keyword evidence="7" id="KW-0598">Phosphotransferase system</keyword>
<dbReference type="GO" id="GO:0009401">
    <property type="term" value="P:phosphoenolpyruvate-dependent sugar phosphotransferase system"/>
    <property type="evidence" value="ECO:0007669"/>
    <property type="project" value="UniProtKB-KW"/>
</dbReference>
<accession>A0A0J1JTJ1</accession>
<dbReference type="PROSITE" id="PS51099">
    <property type="entry name" value="PTS_EIIB_TYPE_2"/>
    <property type="match status" value="1"/>
</dbReference>
<evidence type="ECO:0000256" key="1">
    <source>
        <dbReference type="ARBA" id="ARBA00001401"/>
    </source>
</evidence>
<dbReference type="Gene3D" id="3.40.50.2300">
    <property type="match status" value="1"/>
</dbReference>
<keyword evidence="8" id="KW-0418">Kinase</keyword>
<dbReference type="InterPro" id="IPR036095">
    <property type="entry name" value="PTS_EIIB-like_sf"/>
</dbReference>
<dbReference type="EC" id="2.7.1.202" evidence="2"/>
<evidence type="ECO:0000259" key="9">
    <source>
        <dbReference type="PROSITE" id="PS51099"/>
    </source>
</evidence>
<evidence type="ECO:0000256" key="2">
    <source>
        <dbReference type="ARBA" id="ARBA00012799"/>
    </source>
</evidence>
<dbReference type="PANTHER" id="PTHR30505:SF0">
    <property type="entry name" value="FRUCTOSE-LIKE PTS SYSTEM EIIBC COMPONENT-RELATED"/>
    <property type="match status" value="1"/>
</dbReference>
<dbReference type="GO" id="GO:0016301">
    <property type="term" value="F:kinase activity"/>
    <property type="evidence" value="ECO:0007669"/>
    <property type="project" value="UniProtKB-KW"/>
</dbReference>
<sequence>MKVVAITACHTGIAHCYMAADRLTDAARALSIQIKVETQGAMGIENKLSKRDFDNADYILLAAEIKLSESERFEGKKTVLVSVQDAINKPEFLLKQFK</sequence>
<evidence type="ECO:0000256" key="7">
    <source>
        <dbReference type="ARBA" id="ARBA00022683"/>
    </source>
</evidence>
<comment type="caution">
    <text evidence="10">The sequence shown here is derived from an EMBL/GenBank/DDBJ whole genome shotgun (WGS) entry which is preliminary data.</text>
</comment>
<dbReference type="InterPro" id="IPR013011">
    <property type="entry name" value="PTS_EIIB_2"/>
</dbReference>
<comment type="catalytic activity">
    <reaction evidence="1">
        <text>D-fructose(out) + N(pros)-phospho-L-histidyl-[protein] = D-fructose 1-phosphate(in) + L-histidyl-[protein]</text>
        <dbReference type="Rhea" id="RHEA:49252"/>
        <dbReference type="Rhea" id="RHEA-COMP:9745"/>
        <dbReference type="Rhea" id="RHEA-COMP:9746"/>
        <dbReference type="ChEBI" id="CHEBI:29979"/>
        <dbReference type="ChEBI" id="CHEBI:37721"/>
        <dbReference type="ChEBI" id="CHEBI:58674"/>
        <dbReference type="ChEBI" id="CHEBI:64837"/>
        <dbReference type="EC" id="2.7.1.202"/>
    </reaction>
</comment>
<dbReference type="GO" id="GO:0005886">
    <property type="term" value="C:plasma membrane"/>
    <property type="evidence" value="ECO:0007669"/>
    <property type="project" value="TreeGrafter"/>
</dbReference>
<dbReference type="AlphaFoldDB" id="A0A0J1JTJ1"/>
<dbReference type="RefSeq" id="WP_047879027.1">
    <property type="nucleotide sequence ID" value="NZ_LDOT01000013.1"/>
</dbReference>
<dbReference type="EMBL" id="LDOT01000013">
    <property type="protein sequence ID" value="KLV05592.1"/>
    <property type="molecule type" value="Genomic_DNA"/>
</dbReference>
<protein>
    <recommendedName>
        <fullName evidence="2">protein-N(pi)-phosphohistidine--D-fructose phosphotransferase</fullName>
        <ecNumber evidence="2">2.7.1.202</ecNumber>
    </recommendedName>
</protein>
<dbReference type="GO" id="GO:0022877">
    <property type="term" value="F:protein-N(PI)-phosphohistidine-fructose phosphotransferase system transporter activity"/>
    <property type="evidence" value="ECO:0007669"/>
    <property type="project" value="InterPro"/>
</dbReference>
<dbReference type="InterPro" id="IPR003353">
    <property type="entry name" value="PTS_IIB_fruc"/>
</dbReference>
<dbReference type="OrthoDB" id="9782569at2"/>
<dbReference type="SUPFAM" id="SSF52794">
    <property type="entry name" value="PTS system IIB component-like"/>
    <property type="match status" value="1"/>
</dbReference>
<dbReference type="NCBIfam" id="TIGR00829">
    <property type="entry name" value="FRU"/>
    <property type="match status" value="1"/>
</dbReference>
<reference evidence="10 11" key="1">
    <citation type="submission" date="2015-05" db="EMBL/GenBank/DDBJ databases">
        <title>Photobacterium galathea sp. nov.</title>
        <authorList>
            <person name="Machado H."/>
            <person name="Gram L."/>
        </authorList>
    </citation>
    <scope>NUCLEOTIDE SEQUENCE [LARGE SCALE GENOMIC DNA]</scope>
    <source>
        <strain evidence="10 11">CGMCC 1.12159</strain>
    </source>
</reference>
<keyword evidence="5" id="KW-0762">Sugar transport</keyword>
<proteinExistence type="predicted"/>
<keyword evidence="4" id="KW-0597">Phosphoprotein</keyword>
<dbReference type="PATRIC" id="fig|1195763.3.peg.2371"/>
<evidence type="ECO:0000256" key="4">
    <source>
        <dbReference type="ARBA" id="ARBA00022553"/>
    </source>
</evidence>
<dbReference type="GO" id="GO:0090563">
    <property type="term" value="F:protein-phosphocysteine-sugar phosphotransferase activity"/>
    <property type="evidence" value="ECO:0007669"/>
    <property type="project" value="TreeGrafter"/>
</dbReference>
<dbReference type="Pfam" id="PF02302">
    <property type="entry name" value="PTS_IIB"/>
    <property type="match status" value="1"/>
</dbReference>
<evidence type="ECO:0000256" key="5">
    <source>
        <dbReference type="ARBA" id="ARBA00022597"/>
    </source>
</evidence>
<evidence type="ECO:0000256" key="8">
    <source>
        <dbReference type="ARBA" id="ARBA00022777"/>
    </source>
</evidence>
<dbReference type="CDD" id="cd05569">
    <property type="entry name" value="PTS_IIB_fructose"/>
    <property type="match status" value="1"/>
</dbReference>
<organism evidence="10 11">
    <name type="scientific">Photobacterium aquae</name>
    <dbReference type="NCBI Taxonomy" id="1195763"/>
    <lineage>
        <taxon>Bacteria</taxon>
        <taxon>Pseudomonadati</taxon>
        <taxon>Pseudomonadota</taxon>
        <taxon>Gammaproteobacteria</taxon>
        <taxon>Vibrionales</taxon>
        <taxon>Vibrionaceae</taxon>
        <taxon>Photobacterium</taxon>
    </lineage>
</organism>
<dbReference type="Proteomes" id="UP000036097">
    <property type="component" value="Unassembled WGS sequence"/>
</dbReference>
<name>A0A0J1JTJ1_9GAMM</name>
<gene>
    <name evidence="10" type="ORF">ABT56_11270</name>
</gene>
<dbReference type="PANTHER" id="PTHR30505">
    <property type="entry name" value="FRUCTOSE-LIKE PERMEASE"/>
    <property type="match status" value="1"/>
</dbReference>
<evidence type="ECO:0000313" key="10">
    <source>
        <dbReference type="EMBL" id="KLV05592.1"/>
    </source>
</evidence>
<evidence type="ECO:0000313" key="11">
    <source>
        <dbReference type="Proteomes" id="UP000036097"/>
    </source>
</evidence>
<keyword evidence="11" id="KW-1185">Reference proteome</keyword>